<proteinExistence type="predicted"/>
<evidence type="ECO:0000256" key="1">
    <source>
        <dbReference type="SAM" id="MobiDB-lite"/>
    </source>
</evidence>
<name>A0A4R6N7Z0_9BURK</name>
<keyword evidence="3" id="KW-1185">Reference proteome</keyword>
<dbReference type="EMBL" id="SNXE01000004">
    <property type="protein sequence ID" value="TDP09581.1"/>
    <property type="molecule type" value="Genomic_DNA"/>
</dbReference>
<feature type="compositionally biased region" description="Pro residues" evidence="1">
    <location>
        <begin position="67"/>
        <end position="97"/>
    </location>
</feature>
<dbReference type="RefSeq" id="WP_162849484.1">
    <property type="nucleotide sequence ID" value="NZ_JAUFPJ010000004.1"/>
</dbReference>
<evidence type="ECO:0000313" key="2">
    <source>
        <dbReference type="EMBL" id="TDP09581.1"/>
    </source>
</evidence>
<sequence length="109" mass="11146">MAARENEIGKARCPLCGGTASLRVSASGLSYLAMDCCKAQLFTRGDHSDTLARGLLLKEQHAAAKPAPAPAKPEPAPTPAKPAPAPEPAPAPAPAPARKPMGWGLFPNA</sequence>
<evidence type="ECO:0000313" key="3">
    <source>
        <dbReference type="Proteomes" id="UP000295357"/>
    </source>
</evidence>
<gene>
    <name evidence="2" type="ORF">DFR39_104142</name>
</gene>
<reference evidence="2 3" key="1">
    <citation type="submission" date="2019-03" db="EMBL/GenBank/DDBJ databases">
        <title>Genomic Encyclopedia of Type Strains, Phase IV (KMG-IV): sequencing the most valuable type-strain genomes for metagenomic binning, comparative biology and taxonomic classification.</title>
        <authorList>
            <person name="Goeker M."/>
        </authorList>
    </citation>
    <scope>NUCLEOTIDE SEQUENCE [LARGE SCALE GENOMIC DNA]</scope>
    <source>
        <strain evidence="2 3">DSM 25082</strain>
    </source>
</reference>
<dbReference type="Proteomes" id="UP000295357">
    <property type="component" value="Unassembled WGS sequence"/>
</dbReference>
<comment type="caution">
    <text evidence="2">The sequence shown here is derived from an EMBL/GenBank/DDBJ whole genome shotgun (WGS) entry which is preliminary data.</text>
</comment>
<accession>A0A4R6N7Z0</accession>
<organism evidence="2 3">
    <name type="scientific">Roseateles asaccharophilus</name>
    <dbReference type="NCBI Taxonomy" id="582607"/>
    <lineage>
        <taxon>Bacteria</taxon>
        <taxon>Pseudomonadati</taxon>
        <taxon>Pseudomonadota</taxon>
        <taxon>Betaproteobacteria</taxon>
        <taxon>Burkholderiales</taxon>
        <taxon>Sphaerotilaceae</taxon>
        <taxon>Roseateles</taxon>
    </lineage>
</organism>
<feature type="region of interest" description="Disordered" evidence="1">
    <location>
        <begin position="61"/>
        <end position="109"/>
    </location>
</feature>
<dbReference type="AlphaFoldDB" id="A0A4R6N7Z0"/>
<protein>
    <submittedName>
        <fullName evidence="2">Uncharacterized protein</fullName>
    </submittedName>
</protein>